<reference evidence="2 3" key="1">
    <citation type="journal article" date="2021" name="Int. J. Syst. Evol. Microbiol.">
        <title>Steroidobacter gossypii sp. nov., isolated from soil of cotton cropping field.</title>
        <authorList>
            <person name="Huang R."/>
            <person name="Yang S."/>
            <person name="Zhen C."/>
            <person name="Liu W."/>
        </authorList>
    </citation>
    <scope>NUCLEOTIDE SEQUENCE [LARGE SCALE GENOMIC DNA]</scope>
    <source>
        <strain evidence="2 3">S1-65</strain>
    </source>
</reference>
<feature type="compositionally biased region" description="Basic and acidic residues" evidence="1">
    <location>
        <begin position="44"/>
        <end position="70"/>
    </location>
</feature>
<feature type="region of interest" description="Disordered" evidence="1">
    <location>
        <begin position="1"/>
        <end position="99"/>
    </location>
</feature>
<evidence type="ECO:0000256" key="1">
    <source>
        <dbReference type="SAM" id="MobiDB-lite"/>
    </source>
</evidence>
<dbReference type="RefSeq" id="WP_203167149.1">
    <property type="nucleotide sequence ID" value="NZ_JAEVLS010000002.1"/>
</dbReference>
<dbReference type="EMBL" id="JAEVLS010000002">
    <property type="protein sequence ID" value="MBM0105085.1"/>
    <property type="molecule type" value="Genomic_DNA"/>
</dbReference>
<proteinExistence type="predicted"/>
<feature type="compositionally biased region" description="Polar residues" evidence="1">
    <location>
        <begin position="81"/>
        <end position="99"/>
    </location>
</feature>
<accession>A0ABS1WVT0</accession>
<evidence type="ECO:0008006" key="4">
    <source>
        <dbReference type="Google" id="ProtNLM"/>
    </source>
</evidence>
<evidence type="ECO:0000313" key="3">
    <source>
        <dbReference type="Proteomes" id="UP000661077"/>
    </source>
</evidence>
<dbReference type="Proteomes" id="UP000661077">
    <property type="component" value="Unassembled WGS sequence"/>
</dbReference>
<gene>
    <name evidence="2" type="ORF">JM946_10005</name>
</gene>
<keyword evidence="3" id="KW-1185">Reference proteome</keyword>
<name>A0ABS1WVT0_9GAMM</name>
<sequence length="99" mass="10804">MGTSRNEGEGNKTADRNYRKATQEFVESERGQREIENAGNVSPGEEKDIRRAEEQAKQRAKDHDPAEMTRGDSGPGASESRPGSGSEQQDSSRGSRSAH</sequence>
<feature type="compositionally biased region" description="Basic and acidic residues" evidence="1">
    <location>
        <begin position="1"/>
        <end position="36"/>
    </location>
</feature>
<protein>
    <recommendedName>
        <fullName evidence="4">Stress-induced protein</fullName>
    </recommendedName>
</protein>
<comment type="caution">
    <text evidence="2">The sequence shown here is derived from an EMBL/GenBank/DDBJ whole genome shotgun (WGS) entry which is preliminary data.</text>
</comment>
<evidence type="ECO:0000313" key="2">
    <source>
        <dbReference type="EMBL" id="MBM0105085.1"/>
    </source>
</evidence>
<organism evidence="2 3">
    <name type="scientific">Steroidobacter gossypii</name>
    <dbReference type="NCBI Taxonomy" id="2805490"/>
    <lineage>
        <taxon>Bacteria</taxon>
        <taxon>Pseudomonadati</taxon>
        <taxon>Pseudomonadota</taxon>
        <taxon>Gammaproteobacteria</taxon>
        <taxon>Steroidobacterales</taxon>
        <taxon>Steroidobacteraceae</taxon>
        <taxon>Steroidobacter</taxon>
    </lineage>
</organism>